<reference evidence="2 3" key="1">
    <citation type="journal article" date="2015" name="Nature">
        <title>rRNA introns, odd ribosomes, and small enigmatic genomes across a large radiation of phyla.</title>
        <authorList>
            <person name="Brown C.T."/>
            <person name="Hug L.A."/>
            <person name="Thomas B.C."/>
            <person name="Sharon I."/>
            <person name="Castelle C.J."/>
            <person name="Singh A."/>
            <person name="Wilkins M.J."/>
            <person name="Williams K.H."/>
            <person name="Banfield J.F."/>
        </authorList>
    </citation>
    <scope>NUCLEOTIDE SEQUENCE [LARGE SCALE GENOMIC DNA]</scope>
</reference>
<keyword evidence="1" id="KW-1133">Transmembrane helix</keyword>
<organism evidence="2 3">
    <name type="scientific">Candidatus Woesebacteria bacterium GW2011_GWA1_39_8</name>
    <dbReference type="NCBI Taxonomy" id="1618552"/>
    <lineage>
        <taxon>Bacteria</taxon>
        <taxon>Candidatus Woeseibacteriota</taxon>
    </lineage>
</organism>
<dbReference type="Proteomes" id="UP000034793">
    <property type="component" value="Unassembled WGS sequence"/>
</dbReference>
<comment type="caution">
    <text evidence="2">The sequence shown here is derived from an EMBL/GenBank/DDBJ whole genome shotgun (WGS) entry which is preliminary data.</text>
</comment>
<proteinExistence type="predicted"/>
<evidence type="ECO:0000313" key="2">
    <source>
        <dbReference type="EMBL" id="KKR30616.1"/>
    </source>
</evidence>
<evidence type="ECO:0000256" key="1">
    <source>
        <dbReference type="SAM" id="Phobius"/>
    </source>
</evidence>
<name>A0A0G0PZU6_9BACT</name>
<keyword evidence="1" id="KW-0812">Transmembrane</keyword>
<protein>
    <submittedName>
        <fullName evidence="2">Uncharacterized protein</fullName>
    </submittedName>
</protein>
<feature type="transmembrane region" description="Helical" evidence="1">
    <location>
        <begin position="12"/>
        <end position="34"/>
    </location>
</feature>
<dbReference type="EMBL" id="LBXL01000004">
    <property type="protein sequence ID" value="KKR30616.1"/>
    <property type="molecule type" value="Genomic_DNA"/>
</dbReference>
<sequence>MTAKIIAGVRNLIKLILILIVFVAILFIALPLLFPIKDSKLSSGLVFAEYFPQIGPNLEEAVVVGFDGKTFKKYGEEKYSKTTTKNPYFGMDWTYRHEIEEFKIKNNETITEAVFLTKDKKNMLVKAYKNDYISFDLWMLNLETKESEKISGKFSDYNCGEILNYGPERQEIYSANVEDIGSILFVEEFCIIDLESGKVLEKLTIPRETISLYPYFLDSDSNRLLVGENLIDLSELTIRKIQVAGWEDFEVFSYEFVNGKIILSEGLGKNEFVIYDIRNDIFSEKIVLEKSNNETVFYFVDVSPDFKYALFQEIGAGKDSACYVVVNLGILGRESYFCSKDIAEDGSKKSFYGWIVE</sequence>
<keyword evidence="1" id="KW-0472">Membrane</keyword>
<gene>
    <name evidence="2" type="ORF">UT61_C0004G0043</name>
</gene>
<dbReference type="SUPFAM" id="SSF82171">
    <property type="entry name" value="DPP6 N-terminal domain-like"/>
    <property type="match status" value="1"/>
</dbReference>
<dbReference type="AlphaFoldDB" id="A0A0G0PZU6"/>
<accession>A0A0G0PZU6</accession>
<evidence type="ECO:0000313" key="3">
    <source>
        <dbReference type="Proteomes" id="UP000034793"/>
    </source>
</evidence>